<dbReference type="EMBL" id="SGXA01000002">
    <property type="protein sequence ID" value="RZS71390.1"/>
    <property type="molecule type" value="Genomic_DNA"/>
</dbReference>
<reference evidence="1 2" key="1">
    <citation type="submission" date="2019-02" db="EMBL/GenBank/DDBJ databases">
        <title>Genomic Encyclopedia of Type Strains, Phase IV (KMG-IV): sequencing the most valuable type-strain genomes for metagenomic binning, comparative biology and taxonomic classification.</title>
        <authorList>
            <person name="Goeker M."/>
        </authorList>
    </citation>
    <scope>NUCLEOTIDE SEQUENCE [LARGE SCALE GENOMIC DNA]</scope>
    <source>
        <strain evidence="1 2">DSM 18116</strain>
    </source>
</reference>
<evidence type="ECO:0000313" key="1">
    <source>
        <dbReference type="EMBL" id="RZS71390.1"/>
    </source>
</evidence>
<comment type="caution">
    <text evidence="1">The sequence shown here is derived from an EMBL/GenBank/DDBJ whole genome shotgun (WGS) entry which is preliminary data.</text>
</comment>
<gene>
    <name evidence="1" type="ORF">EV199_3293</name>
</gene>
<keyword evidence="2" id="KW-1185">Reference proteome</keyword>
<dbReference type="Proteomes" id="UP000293874">
    <property type="component" value="Unassembled WGS sequence"/>
</dbReference>
<evidence type="ECO:0000313" key="2">
    <source>
        <dbReference type="Proteomes" id="UP000293874"/>
    </source>
</evidence>
<name>A0A4Q7MWG4_9BACT</name>
<protein>
    <submittedName>
        <fullName evidence="1">Uncharacterized protein</fullName>
    </submittedName>
</protein>
<proteinExistence type="predicted"/>
<accession>A0A4Q7MWG4</accession>
<organism evidence="1 2">
    <name type="scientific">Pseudobacter ginsenosidimutans</name>
    <dbReference type="NCBI Taxonomy" id="661488"/>
    <lineage>
        <taxon>Bacteria</taxon>
        <taxon>Pseudomonadati</taxon>
        <taxon>Bacteroidota</taxon>
        <taxon>Chitinophagia</taxon>
        <taxon>Chitinophagales</taxon>
        <taxon>Chitinophagaceae</taxon>
        <taxon>Pseudobacter</taxon>
    </lineage>
</organism>
<dbReference type="OrthoDB" id="662966at2"/>
<dbReference type="RefSeq" id="WP_130541900.1">
    <property type="nucleotide sequence ID" value="NZ_CP042431.1"/>
</dbReference>
<dbReference type="AlphaFoldDB" id="A0A4Q7MWG4"/>
<sequence length="166" mass="18570">MTAIETKSLKVGKYVDTAHVDTLIRNYKQERWRQNSERLGKEDSLSVWFSVEELEEFIANIKDYNATGVRFYFGAYPNLHINKKGEDGRQTIVMVATKNQITEDGNVEKNIHISSQSGISILAYNMGQYCPPTCPTPRKPTPGDSDDWGGLGITIVDKGEQGLAVI</sequence>